<organism evidence="1 2">
    <name type="scientific">Hyaloperonospora arabidopsidis (strain Emoy2)</name>
    <name type="common">Downy mildew agent</name>
    <name type="synonym">Peronospora arabidopsidis</name>
    <dbReference type="NCBI Taxonomy" id="559515"/>
    <lineage>
        <taxon>Eukaryota</taxon>
        <taxon>Sar</taxon>
        <taxon>Stramenopiles</taxon>
        <taxon>Oomycota</taxon>
        <taxon>Peronosporomycetes</taxon>
        <taxon>Peronosporales</taxon>
        <taxon>Peronosporaceae</taxon>
        <taxon>Hyaloperonospora</taxon>
    </lineage>
</organism>
<dbReference type="Proteomes" id="UP000011713">
    <property type="component" value="Unassembled WGS sequence"/>
</dbReference>
<dbReference type="HOGENOM" id="CLU_051764_3_2_1"/>
<reference evidence="2" key="1">
    <citation type="journal article" date="2010" name="Science">
        <title>Signatures of adaptation to obligate biotrophy in the Hyaloperonospora arabidopsidis genome.</title>
        <authorList>
            <person name="Baxter L."/>
            <person name="Tripathy S."/>
            <person name="Ishaque N."/>
            <person name="Boot N."/>
            <person name="Cabral A."/>
            <person name="Kemen E."/>
            <person name="Thines M."/>
            <person name="Ah-Fong A."/>
            <person name="Anderson R."/>
            <person name="Badejoko W."/>
            <person name="Bittner-Eddy P."/>
            <person name="Boore J.L."/>
            <person name="Chibucos M.C."/>
            <person name="Coates M."/>
            <person name="Dehal P."/>
            <person name="Delehaunty K."/>
            <person name="Dong S."/>
            <person name="Downton P."/>
            <person name="Dumas B."/>
            <person name="Fabro G."/>
            <person name="Fronick C."/>
            <person name="Fuerstenberg S.I."/>
            <person name="Fulton L."/>
            <person name="Gaulin E."/>
            <person name="Govers F."/>
            <person name="Hughes L."/>
            <person name="Humphray S."/>
            <person name="Jiang R.H."/>
            <person name="Judelson H."/>
            <person name="Kamoun S."/>
            <person name="Kyung K."/>
            <person name="Meijer H."/>
            <person name="Minx P."/>
            <person name="Morris P."/>
            <person name="Nelson J."/>
            <person name="Phuntumart V."/>
            <person name="Qutob D."/>
            <person name="Rehmany A."/>
            <person name="Rougon-Cardoso A."/>
            <person name="Ryden P."/>
            <person name="Torto-Alalibo T."/>
            <person name="Studholme D."/>
            <person name="Wang Y."/>
            <person name="Win J."/>
            <person name="Wood J."/>
            <person name="Clifton S.W."/>
            <person name="Rogers J."/>
            <person name="Van den Ackerveken G."/>
            <person name="Jones J.D."/>
            <person name="McDowell J.M."/>
            <person name="Beynon J."/>
            <person name="Tyler B.M."/>
        </authorList>
    </citation>
    <scope>NUCLEOTIDE SEQUENCE [LARGE SCALE GENOMIC DNA]</scope>
    <source>
        <strain evidence="2">Emoy2</strain>
    </source>
</reference>
<sequence length="128" mass="14443">MNALRASASKADVRLERKLRYEFAKLKAKRQLRSLYRTQQSRVTRHWRASRTPPHLLVGSALGCKLTLSATLKNVNGMNRLGSIDLVNKRLRKVEYNLPWLDGQVELLTKLQLAGTTSLLHVQAPSGP</sequence>
<dbReference type="EnsemblProtists" id="HpaT812854">
    <property type="protein sequence ID" value="HpaP812854"/>
    <property type="gene ID" value="HpaG812854"/>
</dbReference>
<dbReference type="InParanoid" id="M4C1B6"/>
<dbReference type="EMBL" id="CU694538">
    <property type="status" value="NOT_ANNOTATED_CDS"/>
    <property type="molecule type" value="Genomic_DNA"/>
</dbReference>
<evidence type="ECO:0000313" key="1">
    <source>
        <dbReference type="EnsemblProtists" id="HpaP812854"/>
    </source>
</evidence>
<dbReference type="VEuPathDB" id="FungiDB:HpaG812854"/>
<reference evidence="1" key="2">
    <citation type="submission" date="2015-06" db="UniProtKB">
        <authorList>
            <consortium name="EnsemblProtists"/>
        </authorList>
    </citation>
    <scope>IDENTIFICATION</scope>
    <source>
        <strain evidence="1">Emoy2</strain>
    </source>
</reference>
<evidence type="ECO:0000313" key="2">
    <source>
        <dbReference type="Proteomes" id="UP000011713"/>
    </source>
</evidence>
<accession>M4C1B6</accession>
<protein>
    <submittedName>
        <fullName evidence="1">Uncharacterized protein</fullName>
    </submittedName>
</protein>
<dbReference type="AlphaFoldDB" id="M4C1B6"/>
<name>M4C1B6_HYAAE</name>
<keyword evidence="2" id="KW-1185">Reference proteome</keyword>
<proteinExistence type="predicted"/>